<dbReference type="EMBL" id="RXHU01000051">
    <property type="protein sequence ID" value="RTE08417.1"/>
    <property type="molecule type" value="Genomic_DNA"/>
</dbReference>
<dbReference type="SUPFAM" id="SSF56954">
    <property type="entry name" value="Outer membrane efflux proteins (OEP)"/>
    <property type="match status" value="1"/>
</dbReference>
<accession>A0A3S0A354</accession>
<keyword evidence="1" id="KW-0732">Signal</keyword>
<dbReference type="AlphaFoldDB" id="A0A3S0A354"/>
<dbReference type="RefSeq" id="WP_126142535.1">
    <property type="nucleotide sequence ID" value="NZ_RXHU01000051.1"/>
</dbReference>
<sequence>MKKTIITLSAALLLISSITPGLALADTSTTTTDPDQNVYVNAEVLEIVSSVDLDFVLDKALKDSHNLAMLTLKYAAQGSKKADLEQQMNDMGSASFTPGHLPSTPAEVTNTGNPALPGLTDPTDIAWTIMQDTAMNQMLQGMGALAGGMNTIISAQRAQMKTAAHQLGTDQRNSLLQTDEARAGIRLQTIAQYVTLLGQKKQLDFMQTYLDVMDKDLLKATLFAQQGLASNDDVQTVQKAIRKQKDDQATLLNNYRLGLVQLSTDIGISYDPNLQLKDIDGIIVEPIAKTDTVTLLKASYQMKAAGNNIDEAVWGTTHTVTSNTYGDTYQGVNLAINGQKNEQTRLELTKKIQATYTDAENAYQAVLAEQLGLSDVQADQGNMQLRYKLGVIAKHDLNKFTLKVQQTETTLAAAKLKYYVLREKAKAMDTGFIQ</sequence>
<evidence type="ECO:0000313" key="3">
    <source>
        <dbReference type="Proteomes" id="UP000276128"/>
    </source>
</evidence>
<name>A0A3S0A354_9BACL</name>
<evidence type="ECO:0000313" key="2">
    <source>
        <dbReference type="EMBL" id="RTE08417.1"/>
    </source>
</evidence>
<dbReference type="OrthoDB" id="2542411at2"/>
<feature type="signal peptide" evidence="1">
    <location>
        <begin position="1"/>
        <end position="25"/>
    </location>
</feature>
<protein>
    <submittedName>
        <fullName evidence="2">TolC family protein</fullName>
    </submittedName>
</protein>
<feature type="chain" id="PRO_5018750406" evidence="1">
    <location>
        <begin position="26"/>
        <end position="434"/>
    </location>
</feature>
<organism evidence="2 3">
    <name type="scientific">Paenibacillus whitsoniae</name>
    <dbReference type="NCBI Taxonomy" id="2496558"/>
    <lineage>
        <taxon>Bacteria</taxon>
        <taxon>Bacillati</taxon>
        <taxon>Bacillota</taxon>
        <taxon>Bacilli</taxon>
        <taxon>Bacillales</taxon>
        <taxon>Paenibacillaceae</taxon>
        <taxon>Paenibacillus</taxon>
    </lineage>
</organism>
<proteinExistence type="predicted"/>
<dbReference type="Proteomes" id="UP000276128">
    <property type="component" value="Unassembled WGS sequence"/>
</dbReference>
<dbReference type="Gene3D" id="1.20.1600.10">
    <property type="entry name" value="Outer membrane efflux proteins (OEP)"/>
    <property type="match status" value="1"/>
</dbReference>
<keyword evidence="3" id="KW-1185">Reference proteome</keyword>
<reference evidence="2 3" key="1">
    <citation type="submission" date="2018-12" db="EMBL/GenBank/DDBJ databases">
        <title>Bacillus ochoae sp. nov., Paenibacillus whitsoniae sp. nov., Paenibacillus spiritus sp. nov. Isolated from the Mars Exploration Rover during spacecraft assembly.</title>
        <authorList>
            <person name="Seuylemezian A."/>
            <person name="Vaishampayan P."/>
        </authorList>
    </citation>
    <scope>NUCLEOTIDE SEQUENCE [LARGE SCALE GENOMIC DNA]</scope>
    <source>
        <strain evidence="2 3">MER 54</strain>
    </source>
</reference>
<evidence type="ECO:0000256" key="1">
    <source>
        <dbReference type="SAM" id="SignalP"/>
    </source>
</evidence>
<comment type="caution">
    <text evidence="2">The sequence shown here is derived from an EMBL/GenBank/DDBJ whole genome shotgun (WGS) entry which is preliminary data.</text>
</comment>
<gene>
    <name evidence="2" type="ORF">EJQ19_17520</name>
</gene>